<keyword evidence="8 11" id="KW-0648">Protein biosynthesis</keyword>
<dbReference type="InterPro" id="IPR008909">
    <property type="entry name" value="DALR_anticod-bd"/>
</dbReference>
<name>A0ABX4HYR3_9GAMM</name>
<keyword evidence="14" id="KW-1185">Reference proteome</keyword>
<evidence type="ECO:0000256" key="8">
    <source>
        <dbReference type="ARBA" id="ARBA00022917"/>
    </source>
</evidence>
<evidence type="ECO:0000259" key="12">
    <source>
        <dbReference type="Pfam" id="PF05746"/>
    </source>
</evidence>
<dbReference type="EMBL" id="LRFG02000003">
    <property type="protein sequence ID" value="PCO05272.1"/>
    <property type="molecule type" value="Genomic_DNA"/>
</dbReference>
<comment type="caution">
    <text evidence="13">The sequence shown here is derived from an EMBL/GenBank/DDBJ whole genome shotgun (WGS) entry which is preliminary data.</text>
</comment>
<evidence type="ECO:0000313" key="14">
    <source>
        <dbReference type="Proteomes" id="UP000218427"/>
    </source>
</evidence>
<dbReference type="EC" id="6.1.1.14" evidence="11"/>
<dbReference type="RefSeq" id="WP_067084804.1">
    <property type="nucleotide sequence ID" value="NZ_LRFG02000003.1"/>
</dbReference>
<evidence type="ECO:0000313" key="13">
    <source>
        <dbReference type="EMBL" id="PCO05272.1"/>
    </source>
</evidence>
<dbReference type="NCBIfam" id="TIGR00211">
    <property type="entry name" value="glyS"/>
    <property type="match status" value="1"/>
</dbReference>
<evidence type="ECO:0000256" key="2">
    <source>
        <dbReference type="ARBA" id="ARBA00008226"/>
    </source>
</evidence>
<dbReference type="SUPFAM" id="SSF109604">
    <property type="entry name" value="HD-domain/PDEase-like"/>
    <property type="match status" value="1"/>
</dbReference>
<evidence type="ECO:0000256" key="6">
    <source>
        <dbReference type="ARBA" id="ARBA00022741"/>
    </source>
</evidence>
<accession>A0ABX4HYR3</accession>
<keyword evidence="9 11" id="KW-0030">Aminoacyl-tRNA synthetase</keyword>
<organism evidence="13 14">
    <name type="scientific">Microbulbifer flavimaris</name>
    <dbReference type="NCBI Taxonomy" id="1781068"/>
    <lineage>
        <taxon>Bacteria</taxon>
        <taxon>Pseudomonadati</taxon>
        <taxon>Pseudomonadota</taxon>
        <taxon>Gammaproteobacteria</taxon>
        <taxon>Cellvibrionales</taxon>
        <taxon>Microbulbiferaceae</taxon>
        <taxon>Microbulbifer</taxon>
    </lineage>
</organism>
<feature type="domain" description="DALR anticodon binding" evidence="12">
    <location>
        <begin position="582"/>
        <end position="679"/>
    </location>
</feature>
<keyword evidence="7 11" id="KW-0067">ATP-binding</keyword>
<dbReference type="PANTHER" id="PTHR30075:SF2">
    <property type="entry name" value="GLYCINE--TRNA LIGASE, CHLOROPLASTIC_MITOCHONDRIAL 2"/>
    <property type="match status" value="1"/>
</dbReference>
<evidence type="ECO:0000256" key="11">
    <source>
        <dbReference type="HAMAP-Rule" id="MF_00255"/>
    </source>
</evidence>
<comment type="subcellular location">
    <subcellularLocation>
        <location evidence="1 11">Cytoplasm</location>
    </subcellularLocation>
</comment>
<dbReference type="Pfam" id="PF02092">
    <property type="entry name" value="tRNA_synt_2f"/>
    <property type="match status" value="1"/>
</dbReference>
<comment type="subunit">
    <text evidence="3 11">Tetramer of two alpha and two beta subunits.</text>
</comment>
<comment type="catalytic activity">
    <reaction evidence="10 11">
        <text>tRNA(Gly) + glycine + ATP = glycyl-tRNA(Gly) + AMP + diphosphate</text>
        <dbReference type="Rhea" id="RHEA:16013"/>
        <dbReference type="Rhea" id="RHEA-COMP:9664"/>
        <dbReference type="Rhea" id="RHEA-COMP:9683"/>
        <dbReference type="ChEBI" id="CHEBI:30616"/>
        <dbReference type="ChEBI" id="CHEBI:33019"/>
        <dbReference type="ChEBI" id="CHEBI:57305"/>
        <dbReference type="ChEBI" id="CHEBI:78442"/>
        <dbReference type="ChEBI" id="CHEBI:78522"/>
        <dbReference type="ChEBI" id="CHEBI:456215"/>
        <dbReference type="EC" id="6.1.1.14"/>
    </reaction>
</comment>
<evidence type="ECO:0000256" key="10">
    <source>
        <dbReference type="ARBA" id="ARBA00047937"/>
    </source>
</evidence>
<dbReference type="PRINTS" id="PR01045">
    <property type="entry name" value="TRNASYNTHGB"/>
</dbReference>
<dbReference type="Pfam" id="PF05746">
    <property type="entry name" value="DALR_1"/>
    <property type="match status" value="1"/>
</dbReference>
<dbReference type="InterPro" id="IPR015944">
    <property type="entry name" value="Gly-tRNA-synth_bsu"/>
</dbReference>
<proteinExistence type="inferred from homology"/>
<keyword evidence="4 11" id="KW-0963">Cytoplasm</keyword>
<dbReference type="PROSITE" id="PS50861">
    <property type="entry name" value="AA_TRNA_LIGASE_II_GLYAB"/>
    <property type="match status" value="1"/>
</dbReference>
<keyword evidence="6 11" id="KW-0547">Nucleotide-binding</keyword>
<dbReference type="InterPro" id="IPR006194">
    <property type="entry name" value="Gly-tRNA-synth_heterodimer"/>
</dbReference>
<dbReference type="Proteomes" id="UP000218427">
    <property type="component" value="Unassembled WGS sequence"/>
</dbReference>
<dbReference type="GO" id="GO:0016874">
    <property type="term" value="F:ligase activity"/>
    <property type="evidence" value="ECO:0007669"/>
    <property type="project" value="UniProtKB-KW"/>
</dbReference>
<evidence type="ECO:0000256" key="3">
    <source>
        <dbReference type="ARBA" id="ARBA00011209"/>
    </source>
</evidence>
<evidence type="ECO:0000256" key="7">
    <source>
        <dbReference type="ARBA" id="ARBA00022840"/>
    </source>
</evidence>
<evidence type="ECO:0000256" key="5">
    <source>
        <dbReference type="ARBA" id="ARBA00022598"/>
    </source>
</evidence>
<evidence type="ECO:0000256" key="1">
    <source>
        <dbReference type="ARBA" id="ARBA00004496"/>
    </source>
</evidence>
<comment type="similarity">
    <text evidence="2 11">Belongs to the class-II aminoacyl-tRNA synthetase family.</text>
</comment>
<dbReference type="HAMAP" id="MF_00255">
    <property type="entry name" value="Gly_tRNA_synth_beta"/>
    <property type="match status" value="1"/>
</dbReference>
<keyword evidence="5 11" id="KW-0436">Ligase</keyword>
<evidence type="ECO:0000256" key="4">
    <source>
        <dbReference type="ARBA" id="ARBA00022490"/>
    </source>
</evidence>
<evidence type="ECO:0000256" key="9">
    <source>
        <dbReference type="ARBA" id="ARBA00023146"/>
    </source>
</evidence>
<sequence length="693" mass="76931">MAQDFLVELGTEELPPKALHTLMEAFAEGIASGLQAAELEYGSLKAYAAPRRLAVAVSGLAEKQQDKQIEKLGPAVKAAFDKDGKATKAAEGFARSNGVTVEELSRKDTDKGERLAFVSEQQGAETETLLPGIVEKSLAHLPIPKRMRWGARREEFVRPVHWLLMLFGNRVVDGEVLGLKAGNTTRGHRFHCNRELEIHSAQDYVQQLREPGYVVADFAERREMIRDQVTAEAHNVNGEAVIDEDLLDEVTALVEWPVALTGRFEERFLEVPAEALISSMKEHQKYFHVVDGDGQLLPFFITVANIESQDAAQVIHGNERVIRPRLSDAAFFFETDKKTSLEARREKLKQVIFQQKLGTVYDKTERLARLAPAIARLIGANETEAERAASLCKSDLVTEMVFEFADMQGIAGYYYAENDGEPLDVARAMYEQYMPKFAGDELPKSDIGTVTALADRLDTLVGIFGIGQPPSGSRDPFALRRASLGIIRLLVEKNLDLDLRQLLELARDQFPRTALGEYNTVVDQTLAYVLERFRARYEDQGVPAEVFMAVAARKLSQPLDIDNRVQAVYAFSQLAEAQALAAANKRVSNILAKLEGPVPSKVDEGLLQEDAEKALYAAVEDARAQVAPIYAERRYTEGLAGLAGMRETVDNFFDHVMVMTDDEALRNNRLALLAQLRALFLEVADISLLAPAK</sequence>
<dbReference type="PANTHER" id="PTHR30075">
    <property type="entry name" value="GLYCYL-TRNA SYNTHETASE"/>
    <property type="match status" value="1"/>
</dbReference>
<reference evidence="13" key="1">
    <citation type="submission" date="2017-08" db="EMBL/GenBank/DDBJ databases">
        <title>Microbulbifer marisrubri sp. nov., a halophilic alphaproteobacterium isolated from marine sediment of the Yellow Sea, China.</title>
        <authorList>
            <person name="Zhang G."/>
            <person name="Xiong Q."/>
        </authorList>
    </citation>
    <scope>NUCLEOTIDE SEQUENCE [LARGE SCALE GENOMIC DNA]</scope>
    <source>
        <strain evidence="13">WRN-8</strain>
    </source>
</reference>
<gene>
    <name evidence="11" type="primary">glyS</name>
    <name evidence="13" type="ORF">AWR36_011160</name>
</gene>
<protein>
    <recommendedName>
        <fullName evidence="11">Glycine--tRNA ligase beta subunit</fullName>
        <ecNumber evidence="11">6.1.1.14</ecNumber>
    </recommendedName>
    <alternativeName>
        <fullName evidence="11">Glycyl-tRNA synthetase beta subunit</fullName>
        <shortName evidence="11">GlyRS</shortName>
    </alternativeName>
</protein>